<keyword evidence="1" id="KW-1133">Transmembrane helix</keyword>
<name>A0ABR5V968_9CORY</name>
<evidence type="ECO:0008006" key="4">
    <source>
        <dbReference type="Google" id="ProtNLM"/>
    </source>
</evidence>
<accession>A0ABR5V968</accession>
<keyword evidence="3" id="KW-1185">Reference proteome</keyword>
<gene>
    <name evidence="2" type="ORF">WM41_1584</name>
</gene>
<keyword evidence="1" id="KW-0472">Membrane</keyword>
<dbReference type="EMBL" id="LTEB01000028">
    <property type="protein sequence ID" value="KXU18022.1"/>
    <property type="molecule type" value="Genomic_DNA"/>
</dbReference>
<reference evidence="2 3" key="1">
    <citation type="journal article" date="2016" name="Int. J. Syst. Evol. Microbiol.">
        <title>Resolving the Complexity of Human Skin Metagenomes Using Single-Molecule Sequencing.</title>
        <authorList>
            <consortium name="NISC Comparative Sequencing Program"/>
            <person name="Tsai Y.C."/>
            <person name="Conlan S."/>
            <person name="Deming C."/>
            <person name="Segre J.A."/>
            <person name="Kong H.H."/>
            <person name="Korlach J."/>
            <person name="Oh J."/>
        </authorList>
    </citation>
    <scope>NUCLEOTIDE SEQUENCE [LARGE SCALE GENOMIC DNA]</scope>
    <source>
        <strain evidence="2 3">1B08</strain>
    </source>
</reference>
<dbReference type="Proteomes" id="UP000070339">
    <property type="component" value="Unassembled WGS sequence"/>
</dbReference>
<organism evidence="2 3">
    <name type="scientific">Corynebacterium simulans</name>
    <dbReference type="NCBI Taxonomy" id="146827"/>
    <lineage>
        <taxon>Bacteria</taxon>
        <taxon>Bacillati</taxon>
        <taxon>Actinomycetota</taxon>
        <taxon>Actinomycetes</taxon>
        <taxon>Mycobacteriales</taxon>
        <taxon>Corynebacteriaceae</taxon>
        <taxon>Corynebacterium</taxon>
    </lineage>
</organism>
<protein>
    <recommendedName>
        <fullName evidence="4">Secreted protein</fullName>
    </recommendedName>
</protein>
<comment type="caution">
    <text evidence="2">The sequence shown here is derived from an EMBL/GenBank/DDBJ whole genome shotgun (WGS) entry which is preliminary data.</text>
</comment>
<feature type="transmembrane region" description="Helical" evidence="1">
    <location>
        <begin position="50"/>
        <end position="68"/>
    </location>
</feature>
<feature type="transmembrane region" description="Helical" evidence="1">
    <location>
        <begin position="27"/>
        <end position="44"/>
    </location>
</feature>
<evidence type="ECO:0000256" key="1">
    <source>
        <dbReference type="SAM" id="Phobius"/>
    </source>
</evidence>
<sequence>MAAMTMQRRPNNPIELKKQQVRKYSRNGVVSVVGGVAGGVLLGWALSGFWVFMTLGLIVAVVGGAYNWRKVQKIVNENHNY</sequence>
<keyword evidence="1" id="KW-0812">Transmembrane</keyword>
<evidence type="ECO:0000313" key="2">
    <source>
        <dbReference type="EMBL" id="KXU18022.1"/>
    </source>
</evidence>
<evidence type="ECO:0000313" key="3">
    <source>
        <dbReference type="Proteomes" id="UP000070339"/>
    </source>
</evidence>
<proteinExistence type="predicted"/>